<evidence type="ECO:0000259" key="10">
    <source>
        <dbReference type="Pfam" id="PF12705"/>
    </source>
</evidence>
<keyword evidence="6" id="KW-0269">Exonuclease</keyword>
<keyword evidence="4" id="KW-0378">Hydrolase</keyword>
<keyword evidence="9" id="KW-0234">DNA repair</keyword>
<evidence type="ECO:0000256" key="3">
    <source>
        <dbReference type="ARBA" id="ARBA00022763"/>
    </source>
</evidence>
<proteinExistence type="predicted"/>
<evidence type="ECO:0000256" key="8">
    <source>
        <dbReference type="ARBA" id="ARBA00023125"/>
    </source>
</evidence>
<organism evidence="11">
    <name type="scientific">Caldithrix abyssi</name>
    <dbReference type="NCBI Taxonomy" id="187145"/>
    <lineage>
        <taxon>Bacteria</taxon>
        <taxon>Pseudomonadati</taxon>
        <taxon>Calditrichota</taxon>
        <taxon>Calditrichia</taxon>
        <taxon>Calditrichales</taxon>
        <taxon>Calditrichaceae</taxon>
        <taxon>Caldithrix</taxon>
    </lineage>
</organism>
<sequence>MREFLRPLFEFPEQASASQFRNNYLELCERLGLLHWYGRQSEWLSERQKEHNFRAYNRFVKVFERSIWSLNLLYGQQPIKRRRLLESLQRALLTATYNLTEWPELGVQILPRLEILALDFDVLFIGGLVDGDFPRASVKDIFFNDRLRMELGLTASEELLDQDRFLFYQLLESQAKTVFLTFPQFQDEEALVPSSFLADLKDIAVIDEQTPQDGDPLFENRKKLWSDFGQHVRFITQSGHKEEALGRLRLLQALLQGSEGRLAHLLDQIRISLDRNMGLQFSAYEGNLTNFPEITTLLQQKFGRQTWSVSRLETYAQCPMKFFLQNVLKVEPPVEIEEELTPQERGMVVHRILFRFFTELKNRGQQRQAPLFKDLLQKIAVEELAKLPYQGLFWEIEKRRFLGYGQINGILPAFLETEEERMKKMPFIPQYFELSFGFSGDFPADPNSISTPVTLQNEAGQLRLQGRIDRVDVDENGHAVIIDYKTGQVGNNLIQEVLSGKMLQIPLYLSVLPEILPETEPVFGGLYSLKDPAKIKLTPVLA</sequence>
<dbReference type="InterPro" id="IPR011604">
    <property type="entry name" value="PDDEXK-like_dom_sf"/>
</dbReference>
<keyword evidence="3" id="KW-0227">DNA damage</keyword>
<evidence type="ECO:0000256" key="7">
    <source>
        <dbReference type="ARBA" id="ARBA00022840"/>
    </source>
</evidence>
<evidence type="ECO:0000256" key="1">
    <source>
        <dbReference type="ARBA" id="ARBA00022722"/>
    </source>
</evidence>
<dbReference type="InterPro" id="IPR011335">
    <property type="entry name" value="Restrct_endonuc-II-like"/>
</dbReference>
<evidence type="ECO:0000256" key="5">
    <source>
        <dbReference type="ARBA" id="ARBA00022806"/>
    </source>
</evidence>
<keyword evidence="5" id="KW-0347">Helicase</keyword>
<dbReference type="InterPro" id="IPR038726">
    <property type="entry name" value="PDDEXK_AddAB-type"/>
</dbReference>
<dbReference type="Gene3D" id="3.40.50.300">
    <property type="entry name" value="P-loop containing nucleotide triphosphate hydrolases"/>
    <property type="match status" value="1"/>
</dbReference>
<protein>
    <recommendedName>
        <fullName evidence="10">PD-(D/E)XK endonuclease-like domain-containing protein</fullName>
    </recommendedName>
</protein>
<evidence type="ECO:0000256" key="2">
    <source>
        <dbReference type="ARBA" id="ARBA00022741"/>
    </source>
</evidence>
<gene>
    <name evidence="11" type="ORF">ENL21_03605</name>
</gene>
<evidence type="ECO:0000256" key="9">
    <source>
        <dbReference type="ARBA" id="ARBA00023204"/>
    </source>
</evidence>
<dbReference type="GO" id="GO:0005524">
    <property type="term" value="F:ATP binding"/>
    <property type="evidence" value="ECO:0007669"/>
    <property type="project" value="UniProtKB-KW"/>
</dbReference>
<dbReference type="GO" id="GO:0006310">
    <property type="term" value="P:DNA recombination"/>
    <property type="evidence" value="ECO:0007669"/>
    <property type="project" value="TreeGrafter"/>
</dbReference>
<keyword evidence="7" id="KW-0067">ATP-binding</keyword>
<dbReference type="SUPFAM" id="SSF52540">
    <property type="entry name" value="P-loop containing nucleoside triphosphate hydrolases"/>
    <property type="match status" value="1"/>
</dbReference>
<dbReference type="GO" id="GO:0003677">
    <property type="term" value="F:DNA binding"/>
    <property type="evidence" value="ECO:0007669"/>
    <property type="project" value="UniProtKB-KW"/>
</dbReference>
<comment type="caution">
    <text evidence="11">The sequence shown here is derived from an EMBL/GenBank/DDBJ whole genome shotgun (WGS) entry which is preliminary data.</text>
</comment>
<dbReference type="Gene3D" id="3.90.320.10">
    <property type="match status" value="1"/>
</dbReference>
<evidence type="ECO:0000313" key="11">
    <source>
        <dbReference type="EMBL" id="HHE54843.1"/>
    </source>
</evidence>
<dbReference type="GO" id="GO:0006281">
    <property type="term" value="P:DNA repair"/>
    <property type="evidence" value="ECO:0007669"/>
    <property type="project" value="UniProtKB-KW"/>
</dbReference>
<evidence type="ECO:0000256" key="4">
    <source>
        <dbReference type="ARBA" id="ARBA00022801"/>
    </source>
</evidence>
<accession>A0A7V5H5H9</accession>
<feature type="non-terminal residue" evidence="11">
    <location>
        <position position="542"/>
    </location>
</feature>
<dbReference type="EMBL" id="DRTD01000261">
    <property type="protein sequence ID" value="HHE54843.1"/>
    <property type="molecule type" value="Genomic_DNA"/>
</dbReference>
<dbReference type="PANTHER" id="PTHR30591">
    <property type="entry name" value="RECBCD ENZYME SUBUNIT RECC"/>
    <property type="match status" value="1"/>
</dbReference>
<reference evidence="11" key="1">
    <citation type="journal article" date="2020" name="mSystems">
        <title>Genome- and Community-Level Interaction Insights into Carbon Utilization and Element Cycling Functions of Hydrothermarchaeota in Hydrothermal Sediment.</title>
        <authorList>
            <person name="Zhou Z."/>
            <person name="Liu Y."/>
            <person name="Xu W."/>
            <person name="Pan J."/>
            <person name="Luo Z.H."/>
            <person name="Li M."/>
        </authorList>
    </citation>
    <scope>NUCLEOTIDE SEQUENCE [LARGE SCALE GENOMIC DNA]</scope>
    <source>
        <strain evidence="11">HyVt-76</strain>
    </source>
</reference>
<evidence type="ECO:0000256" key="6">
    <source>
        <dbReference type="ARBA" id="ARBA00022839"/>
    </source>
</evidence>
<dbReference type="SUPFAM" id="SSF52980">
    <property type="entry name" value="Restriction endonuclease-like"/>
    <property type="match status" value="1"/>
</dbReference>
<keyword evidence="2" id="KW-0547">Nucleotide-binding</keyword>
<dbReference type="GO" id="GO:0004527">
    <property type="term" value="F:exonuclease activity"/>
    <property type="evidence" value="ECO:0007669"/>
    <property type="project" value="UniProtKB-KW"/>
</dbReference>
<dbReference type="InterPro" id="IPR027417">
    <property type="entry name" value="P-loop_NTPase"/>
</dbReference>
<name>A0A7V5H5H9_CALAY</name>
<dbReference type="GO" id="GO:0004386">
    <property type="term" value="F:helicase activity"/>
    <property type="evidence" value="ECO:0007669"/>
    <property type="project" value="UniProtKB-KW"/>
</dbReference>
<keyword evidence="8" id="KW-0238">DNA-binding</keyword>
<dbReference type="Proteomes" id="UP000886111">
    <property type="component" value="Unassembled WGS sequence"/>
</dbReference>
<dbReference type="PANTHER" id="PTHR30591:SF1">
    <property type="entry name" value="RECBCD ENZYME SUBUNIT RECC"/>
    <property type="match status" value="1"/>
</dbReference>
<feature type="domain" description="PD-(D/E)XK endonuclease-like" evidence="10">
    <location>
        <begin position="306"/>
        <end position="529"/>
    </location>
</feature>
<keyword evidence="1" id="KW-0540">Nuclease</keyword>
<dbReference type="AlphaFoldDB" id="A0A7V5H5H9"/>
<dbReference type="Pfam" id="PF12705">
    <property type="entry name" value="PDDEXK_1"/>
    <property type="match status" value="1"/>
</dbReference>